<name>A0ABX0TYA5_9SPHN</name>
<reference evidence="2 3" key="1">
    <citation type="submission" date="2020-03" db="EMBL/GenBank/DDBJ databases">
        <title>Genomic Encyclopedia of Type Strains, Phase IV (KMG-IV): sequencing the most valuable type-strain genomes for metagenomic binning, comparative biology and taxonomic classification.</title>
        <authorList>
            <person name="Goeker M."/>
        </authorList>
    </citation>
    <scope>NUCLEOTIDE SEQUENCE [LARGE SCALE GENOMIC DNA]</scope>
    <source>
        <strain evidence="2 3">DSM 22753</strain>
    </source>
</reference>
<keyword evidence="1" id="KW-0472">Membrane</keyword>
<evidence type="ECO:0000313" key="3">
    <source>
        <dbReference type="Proteomes" id="UP000788153"/>
    </source>
</evidence>
<gene>
    <name evidence="2" type="ORF">FHT01_000756</name>
</gene>
<accession>A0ABX0TYA5</accession>
<keyword evidence="1" id="KW-0812">Transmembrane</keyword>
<keyword evidence="1" id="KW-1133">Transmembrane helix</keyword>
<evidence type="ECO:0000256" key="1">
    <source>
        <dbReference type="SAM" id="Phobius"/>
    </source>
</evidence>
<protein>
    <submittedName>
        <fullName evidence="2">Class 3 adenylate cyclase</fullName>
    </submittedName>
</protein>
<feature type="transmembrane region" description="Helical" evidence="1">
    <location>
        <begin position="38"/>
        <end position="59"/>
    </location>
</feature>
<dbReference type="Proteomes" id="UP000788153">
    <property type="component" value="Unassembled WGS sequence"/>
</dbReference>
<dbReference type="RefSeq" id="WP_140048362.1">
    <property type="nucleotide sequence ID" value="NZ_BAAAEV010000001.1"/>
</dbReference>
<organism evidence="2 3">
    <name type="scientific">Sphingomonas japonica</name>
    <dbReference type="NCBI Taxonomy" id="511662"/>
    <lineage>
        <taxon>Bacteria</taxon>
        <taxon>Pseudomonadati</taxon>
        <taxon>Pseudomonadota</taxon>
        <taxon>Alphaproteobacteria</taxon>
        <taxon>Sphingomonadales</taxon>
        <taxon>Sphingomonadaceae</taxon>
        <taxon>Sphingomonas</taxon>
    </lineage>
</organism>
<evidence type="ECO:0000313" key="2">
    <source>
        <dbReference type="EMBL" id="NIJ23214.1"/>
    </source>
</evidence>
<comment type="caution">
    <text evidence="2">The sequence shown here is derived from an EMBL/GenBank/DDBJ whole genome shotgun (WGS) entry which is preliminary data.</text>
</comment>
<dbReference type="EMBL" id="JAASQP010000001">
    <property type="protein sequence ID" value="NIJ23214.1"/>
    <property type="molecule type" value="Genomic_DNA"/>
</dbReference>
<keyword evidence="3" id="KW-1185">Reference proteome</keyword>
<proteinExistence type="predicted"/>
<sequence>MADEPEARENEIMAAAKAAKKRSDAVAKLREPGDQSHWPLQAIGIGVGSAALAAALLWVKSTRDRK</sequence>